<dbReference type="AlphaFoldDB" id="A0A080LWN8"/>
<dbReference type="AntiFam" id="ANF00130">
    <property type="entry name" value="Shadow ORF (opposite rnfC)"/>
</dbReference>
<name>A0A080LWN8_9PROT</name>
<gene>
    <name evidence="1" type="ORF">AW09_002570</name>
</gene>
<organism evidence="1 2">
    <name type="scientific">Candidatus Accumulibacter phosphatis</name>
    <dbReference type="NCBI Taxonomy" id="327160"/>
    <lineage>
        <taxon>Bacteria</taxon>
        <taxon>Pseudomonadati</taxon>
        <taxon>Pseudomonadota</taxon>
        <taxon>Betaproteobacteria</taxon>
        <taxon>Candidatus Accumulibacter</taxon>
    </lineage>
</organism>
<reference evidence="1 2" key="1">
    <citation type="submission" date="2014-02" db="EMBL/GenBank/DDBJ databases">
        <title>Expanding our view of genomic diversity in Candidatus Accumulibacter clades.</title>
        <authorList>
            <person name="Skennerton C.T."/>
            <person name="Barr J.J."/>
            <person name="Slater F.R."/>
            <person name="Bond P.L."/>
            <person name="Tyson G.W."/>
        </authorList>
    </citation>
    <scope>NUCLEOTIDE SEQUENCE [LARGE SCALE GENOMIC DNA]</scope>
    <source>
        <strain evidence="2">BA-91</strain>
    </source>
</reference>
<evidence type="ECO:0000313" key="2">
    <source>
        <dbReference type="Proteomes" id="UP000020077"/>
    </source>
</evidence>
<dbReference type="EMBL" id="JDVG02000418">
    <property type="protein sequence ID" value="KFB72245.1"/>
    <property type="molecule type" value="Genomic_DNA"/>
</dbReference>
<protein>
    <submittedName>
        <fullName evidence="1">Uncharacterized protein</fullName>
    </submittedName>
</protein>
<accession>A0A080LWN8</accession>
<proteinExistence type="predicted"/>
<comment type="caution">
    <text evidence="1">The sequence shown here is derived from an EMBL/GenBank/DDBJ whole genome shotgun (WGS) entry which is preliminary data.</text>
</comment>
<sequence>MHGRRHPAVGTADQLPFEYRLANLNERIRHAADALVQRHVQARRQRRLANRLLHRRRLVGLRFDAALEAEEVPEHCGQFRRRA</sequence>
<evidence type="ECO:0000313" key="1">
    <source>
        <dbReference type="EMBL" id="KFB72245.1"/>
    </source>
</evidence>
<dbReference type="Proteomes" id="UP000020077">
    <property type="component" value="Unassembled WGS sequence"/>
</dbReference>